<keyword evidence="2" id="KW-0472">Membrane</keyword>
<feature type="chain" id="PRO_5041735100" description="WSC domain-containing protein" evidence="3">
    <location>
        <begin position="23"/>
        <end position="398"/>
    </location>
</feature>
<dbReference type="Pfam" id="PF01822">
    <property type="entry name" value="WSC"/>
    <property type="match status" value="1"/>
</dbReference>
<feature type="transmembrane region" description="Helical" evidence="2">
    <location>
        <begin position="259"/>
        <end position="282"/>
    </location>
</feature>
<dbReference type="PANTHER" id="PTHR16861:SF9">
    <property type="entry name" value="CELL WALL INTEGRITY AND STRESS RESPONSE COMPONENT 1"/>
    <property type="match status" value="1"/>
</dbReference>
<keyword evidence="2" id="KW-1133">Transmembrane helix</keyword>
<dbReference type="KEGG" id="clus:A9F13_01g03509"/>
<feature type="domain" description="WSC" evidence="4">
    <location>
        <begin position="23"/>
        <end position="113"/>
    </location>
</feature>
<dbReference type="PROSITE" id="PS51212">
    <property type="entry name" value="WSC"/>
    <property type="match status" value="1"/>
</dbReference>
<feature type="compositionally biased region" description="Basic and acidic residues" evidence="1">
    <location>
        <begin position="361"/>
        <end position="379"/>
    </location>
</feature>
<feature type="region of interest" description="Disordered" evidence="1">
    <location>
        <begin position="119"/>
        <end position="205"/>
    </location>
</feature>
<evidence type="ECO:0000256" key="3">
    <source>
        <dbReference type="SAM" id="SignalP"/>
    </source>
</evidence>
<dbReference type="EMBL" id="LYUB02000001">
    <property type="protein sequence ID" value="OVF10914.1"/>
    <property type="molecule type" value="Genomic_DNA"/>
</dbReference>
<evidence type="ECO:0000313" key="6">
    <source>
        <dbReference type="Proteomes" id="UP000195602"/>
    </source>
</evidence>
<dbReference type="Proteomes" id="UP000195602">
    <property type="component" value="Unassembled WGS sequence"/>
</dbReference>
<proteinExistence type="predicted"/>
<name>A0AA91Q418_CLALS</name>
<evidence type="ECO:0000256" key="1">
    <source>
        <dbReference type="SAM" id="MobiDB-lite"/>
    </source>
</evidence>
<keyword evidence="3" id="KW-0732">Signal</keyword>
<gene>
    <name evidence="5" type="ORF">A9F13_01g03509</name>
</gene>
<evidence type="ECO:0000256" key="2">
    <source>
        <dbReference type="SAM" id="Phobius"/>
    </source>
</evidence>
<feature type="compositionally biased region" description="Low complexity" evidence="1">
    <location>
        <begin position="119"/>
        <end position="196"/>
    </location>
</feature>
<sequence length="398" mass="40964">MSTTIITPLLLLALWVVPQAYAQFSGLGCFSESDISSFLSSKGSYTYQSTGYCQDQCSGDKVAALLNGQYCYCGSTVPLSSLEVSNSKCDTPCQGYNIQTCGGDGYFYVYINDDVDGSTMASSSSSSPSGSSSSSKSASSTDASSTSQSPSSSGGSPSTSSSPSASKSDSVNSSSKSASKSSPTSSDADSTTKSNSEVTSAPESGAIVVTSATTVTSGPASPSIIEVTTTISSSASSTANSNERTHNGSGSKNSLSGGAIAGIVIGVLAGVALLAAIAFLFWKRRREEPAEEEDFYDVGGVRQNGFDGVNPNPYIDGRGTAGALAASGLAAHDHHNSNTSRSYSSNNDDVFFFDNMNSHRGDDALRPPDSEEYGRRRLSDGSLPDMVQRNPGSLKVVN</sequence>
<dbReference type="OMA" id="DAHNISK"/>
<evidence type="ECO:0000313" key="5">
    <source>
        <dbReference type="EMBL" id="OVF10914.1"/>
    </source>
</evidence>
<dbReference type="SMART" id="SM00321">
    <property type="entry name" value="WSC"/>
    <property type="match status" value="1"/>
</dbReference>
<organism evidence="5 6">
    <name type="scientific">Clavispora lusitaniae</name>
    <name type="common">Candida lusitaniae</name>
    <dbReference type="NCBI Taxonomy" id="36911"/>
    <lineage>
        <taxon>Eukaryota</taxon>
        <taxon>Fungi</taxon>
        <taxon>Dikarya</taxon>
        <taxon>Ascomycota</taxon>
        <taxon>Saccharomycotina</taxon>
        <taxon>Pichiomycetes</taxon>
        <taxon>Metschnikowiaceae</taxon>
        <taxon>Clavispora</taxon>
    </lineage>
</organism>
<dbReference type="AlphaFoldDB" id="A0AA91Q418"/>
<dbReference type="InterPro" id="IPR002889">
    <property type="entry name" value="WSC_carb-bd"/>
</dbReference>
<dbReference type="CDD" id="cd12087">
    <property type="entry name" value="TM_EGFR-like"/>
    <property type="match status" value="1"/>
</dbReference>
<accession>A0AA91Q418</accession>
<comment type="caution">
    <text evidence="5">The sequence shown here is derived from an EMBL/GenBank/DDBJ whole genome shotgun (WGS) entry which is preliminary data.</text>
</comment>
<keyword evidence="2" id="KW-0812">Transmembrane</keyword>
<protein>
    <recommendedName>
        <fullName evidence="4">WSC domain-containing protein</fullName>
    </recommendedName>
</protein>
<feature type="region of interest" description="Disordered" evidence="1">
    <location>
        <begin position="361"/>
        <end position="398"/>
    </location>
</feature>
<reference evidence="5 6" key="1">
    <citation type="submission" date="2017-04" db="EMBL/GenBank/DDBJ databases">
        <title>Draft genome of the yeast Clavispora lusitaniae type strain CBS 6936.</title>
        <authorList>
            <person name="Durrens P."/>
            <person name="Klopp C."/>
            <person name="Biteau N."/>
            <person name="Fitton-Ouhabi V."/>
            <person name="Dementhon K."/>
            <person name="Accoceberry I."/>
            <person name="Sherman D.J."/>
            <person name="Noel T."/>
        </authorList>
    </citation>
    <scope>NUCLEOTIDE SEQUENCE [LARGE SCALE GENOMIC DNA]</scope>
    <source>
        <strain evidence="5 6">CBS 6936</strain>
    </source>
</reference>
<evidence type="ECO:0000259" key="4">
    <source>
        <dbReference type="PROSITE" id="PS51212"/>
    </source>
</evidence>
<feature type="signal peptide" evidence="3">
    <location>
        <begin position="1"/>
        <end position="22"/>
    </location>
</feature>
<dbReference type="PANTHER" id="PTHR16861">
    <property type="entry name" value="GLYCOPROTEIN 38"/>
    <property type="match status" value="1"/>
</dbReference>